<reference evidence="2 3" key="1">
    <citation type="submission" date="2019-05" db="EMBL/GenBank/DDBJ databases">
        <title>Another draft genome of Portunus trituberculatus and its Hox gene families provides insights of decapod evolution.</title>
        <authorList>
            <person name="Jeong J.-H."/>
            <person name="Song I."/>
            <person name="Kim S."/>
            <person name="Choi T."/>
            <person name="Kim D."/>
            <person name="Ryu S."/>
            <person name="Kim W."/>
        </authorList>
    </citation>
    <scope>NUCLEOTIDE SEQUENCE [LARGE SCALE GENOMIC DNA]</scope>
    <source>
        <tissue evidence="2">Muscle</tissue>
    </source>
</reference>
<dbReference type="Proteomes" id="UP000324222">
    <property type="component" value="Unassembled WGS sequence"/>
</dbReference>
<organism evidence="2 3">
    <name type="scientific">Portunus trituberculatus</name>
    <name type="common">Swimming crab</name>
    <name type="synonym">Neptunus trituberculatus</name>
    <dbReference type="NCBI Taxonomy" id="210409"/>
    <lineage>
        <taxon>Eukaryota</taxon>
        <taxon>Metazoa</taxon>
        <taxon>Ecdysozoa</taxon>
        <taxon>Arthropoda</taxon>
        <taxon>Crustacea</taxon>
        <taxon>Multicrustacea</taxon>
        <taxon>Malacostraca</taxon>
        <taxon>Eumalacostraca</taxon>
        <taxon>Eucarida</taxon>
        <taxon>Decapoda</taxon>
        <taxon>Pleocyemata</taxon>
        <taxon>Brachyura</taxon>
        <taxon>Eubrachyura</taxon>
        <taxon>Portunoidea</taxon>
        <taxon>Portunidae</taxon>
        <taxon>Portuninae</taxon>
        <taxon>Portunus</taxon>
    </lineage>
</organism>
<evidence type="ECO:0000313" key="3">
    <source>
        <dbReference type="Proteomes" id="UP000324222"/>
    </source>
</evidence>
<accession>A0A5B7JNS1</accession>
<evidence type="ECO:0000313" key="2">
    <source>
        <dbReference type="EMBL" id="MPC94747.1"/>
    </source>
</evidence>
<dbReference type="AlphaFoldDB" id="A0A5B7JNS1"/>
<comment type="caution">
    <text evidence="2">The sequence shown here is derived from an EMBL/GenBank/DDBJ whole genome shotgun (WGS) entry which is preliminary data.</text>
</comment>
<proteinExistence type="predicted"/>
<name>A0A5B7JNS1_PORTR</name>
<protein>
    <submittedName>
        <fullName evidence="2">Uncharacterized protein</fullName>
    </submittedName>
</protein>
<keyword evidence="3" id="KW-1185">Reference proteome</keyword>
<dbReference type="EMBL" id="VSRR010099743">
    <property type="protein sequence ID" value="MPC94747.1"/>
    <property type="molecule type" value="Genomic_DNA"/>
</dbReference>
<feature type="region of interest" description="Disordered" evidence="1">
    <location>
        <begin position="1"/>
        <end position="29"/>
    </location>
</feature>
<sequence>MVGFEPTHGRLPDPKLTTLSITLPPPHDQ</sequence>
<gene>
    <name evidence="2" type="ORF">E2C01_089931</name>
</gene>
<evidence type="ECO:0000256" key="1">
    <source>
        <dbReference type="SAM" id="MobiDB-lite"/>
    </source>
</evidence>